<dbReference type="PROSITE" id="PS51462">
    <property type="entry name" value="NUDIX"/>
    <property type="match status" value="1"/>
</dbReference>
<accession>A0A3N4MU86</accession>
<dbReference type="OrthoDB" id="5621792at2"/>
<gene>
    <name evidence="4" type="ORF">EGK74_06130</name>
</gene>
<evidence type="ECO:0000313" key="5">
    <source>
        <dbReference type="Proteomes" id="UP000272412"/>
    </source>
</evidence>
<comment type="cofactor">
    <cofactor evidence="1">
        <name>Mg(2+)</name>
        <dbReference type="ChEBI" id="CHEBI:18420"/>
    </cofactor>
</comment>
<dbReference type="Proteomes" id="UP000272412">
    <property type="component" value="Unassembled WGS sequence"/>
</dbReference>
<dbReference type="EMBL" id="RPFL01000014">
    <property type="protein sequence ID" value="RPD87271.1"/>
    <property type="molecule type" value="Genomic_DNA"/>
</dbReference>
<dbReference type="InterPro" id="IPR015797">
    <property type="entry name" value="NUDIX_hydrolase-like_dom_sf"/>
</dbReference>
<evidence type="ECO:0000313" key="4">
    <source>
        <dbReference type="EMBL" id="RPD87271.1"/>
    </source>
</evidence>
<keyword evidence="5" id="KW-1185">Reference proteome</keyword>
<proteinExistence type="predicted"/>
<dbReference type="InterPro" id="IPR020084">
    <property type="entry name" value="NUDIX_hydrolase_CS"/>
</dbReference>
<name>A0A3N4MU86_9NEIS</name>
<feature type="domain" description="Nudix hydrolase" evidence="3">
    <location>
        <begin position="123"/>
        <end position="267"/>
    </location>
</feature>
<dbReference type="AlphaFoldDB" id="A0A3N4MU86"/>
<dbReference type="SUPFAM" id="SSF55811">
    <property type="entry name" value="Nudix"/>
    <property type="match status" value="1"/>
</dbReference>
<dbReference type="Gene3D" id="3.90.79.10">
    <property type="entry name" value="Nucleoside Triphosphate Pyrophosphohydrolase"/>
    <property type="match status" value="1"/>
</dbReference>
<dbReference type="CDD" id="cd03676">
    <property type="entry name" value="NUDIX_Tnr3_like"/>
    <property type="match status" value="1"/>
</dbReference>
<evidence type="ECO:0000256" key="2">
    <source>
        <dbReference type="ARBA" id="ARBA00022801"/>
    </source>
</evidence>
<comment type="caution">
    <text evidence="4">The sequence shown here is derived from an EMBL/GenBank/DDBJ whole genome shotgun (WGS) entry which is preliminary data.</text>
</comment>
<evidence type="ECO:0000259" key="3">
    <source>
        <dbReference type="PROSITE" id="PS51462"/>
    </source>
</evidence>
<dbReference type="Pfam" id="PF00293">
    <property type="entry name" value="NUDIX"/>
    <property type="match status" value="1"/>
</dbReference>
<dbReference type="PROSITE" id="PS00893">
    <property type="entry name" value="NUDIX_BOX"/>
    <property type="match status" value="1"/>
</dbReference>
<dbReference type="RefSeq" id="WP_123804187.1">
    <property type="nucleotide sequence ID" value="NZ_RPFL01000014.1"/>
</dbReference>
<dbReference type="InterPro" id="IPR000086">
    <property type="entry name" value="NUDIX_hydrolase_dom"/>
</dbReference>
<keyword evidence="2" id="KW-0378">Hydrolase</keyword>
<reference evidence="4 5" key="1">
    <citation type="submission" date="2018-11" db="EMBL/GenBank/DDBJ databases">
        <title>Neisseria weixii sp. nov. isolated from the rectal contents of plateau pika (Ochotona cruzoniae).</title>
        <authorList>
            <person name="Zhang G."/>
        </authorList>
    </citation>
    <scope>NUCLEOTIDE SEQUENCE [LARGE SCALE GENOMIC DNA]</scope>
    <source>
        <strain evidence="4 5">10009</strain>
    </source>
</reference>
<organism evidence="4 5">
    <name type="scientific">Neisseria weixii</name>
    <dbReference type="NCBI Taxonomy" id="1853276"/>
    <lineage>
        <taxon>Bacteria</taxon>
        <taxon>Pseudomonadati</taxon>
        <taxon>Pseudomonadota</taxon>
        <taxon>Betaproteobacteria</taxon>
        <taxon>Neisseriales</taxon>
        <taxon>Neisseriaceae</taxon>
        <taxon>Neisseria</taxon>
    </lineage>
</organism>
<evidence type="ECO:0000256" key="1">
    <source>
        <dbReference type="ARBA" id="ARBA00001946"/>
    </source>
</evidence>
<protein>
    <submittedName>
        <fullName evidence="4">NUDIX domain-containing protein</fullName>
    </submittedName>
</protein>
<sequence>MSAAPQFVHVLDDTTQDKLWQWAQTNYGLHGSWQTLWLNGLALGRLNGQWQAQIEKDWQGKWEMRSDGMHLCVDNWLSLGDALQHMAHDWKQLGILHGWRDERFDVCYQDSILFTLERAAFRPLGLMSKAVHLNGFTFKDGEWQLWIGRRSEHKAVDPNKLDNLVGGGVSCGEDITATILRESEEEAGLSPHHLQHLKLQNQLHSLRSVSRGLHNEILYIFDTVLSSDVVPENQDGEVAGFELMKINQVIEAMLSDVMMNDAQLVILDAFERYGLMNPQHDLSKWLKSIKANG</sequence>
<dbReference type="GO" id="GO:0016787">
    <property type="term" value="F:hydrolase activity"/>
    <property type="evidence" value="ECO:0007669"/>
    <property type="project" value="UniProtKB-KW"/>
</dbReference>